<protein>
    <submittedName>
        <fullName evidence="2">Uncharacterized protein</fullName>
    </submittedName>
</protein>
<feature type="compositionally biased region" description="Basic and acidic residues" evidence="1">
    <location>
        <begin position="65"/>
        <end position="111"/>
    </location>
</feature>
<name>A0AAN9KME1_CLITE</name>
<organism evidence="2 3">
    <name type="scientific">Clitoria ternatea</name>
    <name type="common">Butterfly pea</name>
    <dbReference type="NCBI Taxonomy" id="43366"/>
    <lineage>
        <taxon>Eukaryota</taxon>
        <taxon>Viridiplantae</taxon>
        <taxon>Streptophyta</taxon>
        <taxon>Embryophyta</taxon>
        <taxon>Tracheophyta</taxon>
        <taxon>Spermatophyta</taxon>
        <taxon>Magnoliopsida</taxon>
        <taxon>eudicotyledons</taxon>
        <taxon>Gunneridae</taxon>
        <taxon>Pentapetalae</taxon>
        <taxon>rosids</taxon>
        <taxon>fabids</taxon>
        <taxon>Fabales</taxon>
        <taxon>Fabaceae</taxon>
        <taxon>Papilionoideae</taxon>
        <taxon>50 kb inversion clade</taxon>
        <taxon>NPAAA clade</taxon>
        <taxon>indigoferoid/millettioid clade</taxon>
        <taxon>Phaseoleae</taxon>
        <taxon>Clitoria</taxon>
    </lineage>
</organism>
<evidence type="ECO:0000256" key="1">
    <source>
        <dbReference type="SAM" id="MobiDB-lite"/>
    </source>
</evidence>
<keyword evidence="3" id="KW-1185">Reference proteome</keyword>
<dbReference type="Proteomes" id="UP001359559">
    <property type="component" value="Unassembled WGS sequence"/>
</dbReference>
<feature type="compositionally biased region" description="Basic and acidic residues" evidence="1">
    <location>
        <begin position="1"/>
        <end position="10"/>
    </location>
</feature>
<comment type="caution">
    <text evidence="2">The sequence shown here is derived from an EMBL/GenBank/DDBJ whole genome shotgun (WGS) entry which is preliminary data.</text>
</comment>
<evidence type="ECO:0000313" key="2">
    <source>
        <dbReference type="EMBL" id="KAK7319136.1"/>
    </source>
</evidence>
<dbReference type="EMBL" id="JAYKXN010000001">
    <property type="protein sequence ID" value="KAK7319136.1"/>
    <property type="molecule type" value="Genomic_DNA"/>
</dbReference>
<gene>
    <name evidence="2" type="ORF">RJT34_03853</name>
</gene>
<feature type="compositionally biased region" description="Basic and acidic residues" evidence="1">
    <location>
        <begin position="18"/>
        <end position="58"/>
    </location>
</feature>
<evidence type="ECO:0000313" key="3">
    <source>
        <dbReference type="Proteomes" id="UP001359559"/>
    </source>
</evidence>
<dbReference type="AlphaFoldDB" id="A0AAN9KME1"/>
<reference evidence="2 3" key="1">
    <citation type="submission" date="2024-01" db="EMBL/GenBank/DDBJ databases">
        <title>The genomes of 5 underutilized Papilionoideae crops provide insights into root nodulation and disease resistance.</title>
        <authorList>
            <person name="Yuan L."/>
        </authorList>
    </citation>
    <scope>NUCLEOTIDE SEQUENCE [LARGE SCALE GENOMIC DNA]</scope>
    <source>
        <strain evidence="2">LY-2023</strain>
        <tissue evidence="2">Leaf</tissue>
    </source>
</reference>
<proteinExistence type="predicted"/>
<feature type="region of interest" description="Disordered" evidence="1">
    <location>
        <begin position="1"/>
        <end position="111"/>
    </location>
</feature>
<sequence>MVEPPVREMVEPPILDVELYRDGGRQTERHNSRERDGGSESSVHERKEHKTFDRRIDGDGEGWVEGDKAREDGRREHETFDGMRDGDGEGGQKRDRATRGDKGKEKEGDNQ</sequence>
<accession>A0AAN9KME1</accession>